<reference evidence="4" key="1">
    <citation type="submission" date="2023-10" db="EMBL/GenBank/DDBJ databases">
        <authorList>
            <person name="Chen Y."/>
            <person name="Shah S."/>
            <person name="Dougan E. K."/>
            <person name="Thang M."/>
            <person name="Chan C."/>
        </authorList>
    </citation>
    <scope>NUCLEOTIDE SEQUENCE [LARGE SCALE GENOMIC DNA]</scope>
</reference>
<dbReference type="Gene3D" id="3.30.1010.10">
    <property type="entry name" value="Phosphatidylinositol 3-kinase Catalytic Subunit, Chain A, domain 4"/>
    <property type="match status" value="1"/>
</dbReference>
<evidence type="ECO:0000256" key="1">
    <source>
        <dbReference type="ARBA" id="ARBA00022679"/>
    </source>
</evidence>
<evidence type="ECO:0000256" key="2">
    <source>
        <dbReference type="ARBA" id="ARBA00022777"/>
    </source>
</evidence>
<feature type="non-terminal residue" evidence="4">
    <location>
        <position position="1"/>
    </location>
</feature>
<dbReference type="Proteomes" id="UP001189429">
    <property type="component" value="Unassembled WGS sequence"/>
</dbReference>
<evidence type="ECO:0000313" key="5">
    <source>
        <dbReference type="Proteomes" id="UP001189429"/>
    </source>
</evidence>
<keyword evidence="1" id="KW-0808">Transferase</keyword>
<organism evidence="4 5">
    <name type="scientific">Prorocentrum cordatum</name>
    <dbReference type="NCBI Taxonomy" id="2364126"/>
    <lineage>
        <taxon>Eukaryota</taxon>
        <taxon>Sar</taxon>
        <taxon>Alveolata</taxon>
        <taxon>Dinophyceae</taxon>
        <taxon>Prorocentrales</taxon>
        <taxon>Prorocentraceae</taxon>
        <taxon>Prorocentrum</taxon>
    </lineage>
</organism>
<protein>
    <recommendedName>
        <fullName evidence="3">PI3K/PI4K catalytic domain-containing protein</fullName>
    </recommendedName>
</protein>
<dbReference type="InterPro" id="IPR036940">
    <property type="entry name" value="PI3/4_kinase_cat_sf"/>
</dbReference>
<gene>
    <name evidence="4" type="ORF">PCOR1329_LOCUS22919</name>
</gene>
<dbReference type="SUPFAM" id="SSF56112">
    <property type="entry name" value="Protein kinase-like (PK-like)"/>
    <property type="match status" value="1"/>
</dbReference>
<dbReference type="InterPro" id="IPR000403">
    <property type="entry name" value="PI3/4_kinase_cat_dom"/>
</dbReference>
<evidence type="ECO:0000259" key="3">
    <source>
        <dbReference type="PROSITE" id="PS50290"/>
    </source>
</evidence>
<dbReference type="SMART" id="SM00146">
    <property type="entry name" value="PI3Kc"/>
    <property type="match status" value="1"/>
</dbReference>
<dbReference type="Pfam" id="PF00454">
    <property type="entry name" value="PI3_PI4_kinase"/>
    <property type="match status" value="1"/>
</dbReference>
<sequence length="155" mass="17595">ERVERVRKVSPFRHYRSWQLDAVLVKGGDDLRQELLASQIIEQFGAIWGEAGLPLWLKATRTLVSSSSSGFIEFIHNSTSIDAMKRSFPNKSLADIFRLAFADKLFAAKQNFIESCAAYSLVVWFLQVKDRHNGNLMMTTSGHVIHIDFGFMLSN</sequence>
<dbReference type="InterPro" id="IPR011009">
    <property type="entry name" value="Kinase-like_dom_sf"/>
</dbReference>
<evidence type="ECO:0000313" key="4">
    <source>
        <dbReference type="EMBL" id="CAK0821724.1"/>
    </source>
</evidence>
<keyword evidence="5" id="KW-1185">Reference proteome</keyword>
<comment type="caution">
    <text evidence="4">The sequence shown here is derived from an EMBL/GenBank/DDBJ whole genome shotgun (WGS) entry which is preliminary data.</text>
</comment>
<dbReference type="PROSITE" id="PS50290">
    <property type="entry name" value="PI3_4_KINASE_3"/>
    <property type="match status" value="1"/>
</dbReference>
<dbReference type="EMBL" id="CAUYUJ010007708">
    <property type="protein sequence ID" value="CAK0821724.1"/>
    <property type="molecule type" value="Genomic_DNA"/>
</dbReference>
<accession>A0ABN9RR81</accession>
<dbReference type="InterPro" id="IPR015433">
    <property type="entry name" value="PI3/4_kinase"/>
</dbReference>
<dbReference type="PANTHER" id="PTHR10048">
    <property type="entry name" value="PHOSPHATIDYLINOSITOL KINASE"/>
    <property type="match status" value="1"/>
</dbReference>
<name>A0ABN9RR81_9DINO</name>
<feature type="domain" description="PI3K/PI4K catalytic" evidence="3">
    <location>
        <begin position="1"/>
        <end position="155"/>
    </location>
</feature>
<dbReference type="PANTHER" id="PTHR10048:SF22">
    <property type="entry name" value="PHOSPHATIDYLINOSITOL 4-KINASE BETA"/>
    <property type="match status" value="1"/>
</dbReference>
<dbReference type="PROSITE" id="PS00915">
    <property type="entry name" value="PI3_4_KINASE_1"/>
    <property type="match status" value="1"/>
</dbReference>
<proteinExistence type="predicted"/>
<dbReference type="InterPro" id="IPR018936">
    <property type="entry name" value="PI3/4_kinase_CS"/>
</dbReference>
<dbReference type="Gene3D" id="1.10.1070.11">
    <property type="entry name" value="Phosphatidylinositol 3-/4-kinase, catalytic domain"/>
    <property type="match status" value="1"/>
</dbReference>
<keyword evidence="2" id="KW-0418">Kinase</keyword>